<dbReference type="InterPro" id="IPR001296">
    <property type="entry name" value="Glyco_trans_1"/>
</dbReference>
<reference evidence="4 5" key="1">
    <citation type="submission" date="2018-01" db="EMBL/GenBank/DDBJ databases">
        <title>Successful Treatment of Persistent Burkholderia cepacia Bacteremia with Ceftazidime-Avibactam.</title>
        <authorList>
            <person name="Tamma P."/>
            <person name="Fan Y."/>
            <person name="Bergman Y."/>
            <person name="Sick-Samuels A."/>
            <person name="Hsu A."/>
            <person name="Timp W."/>
            <person name="Simner P."/>
        </authorList>
    </citation>
    <scope>NUCLEOTIDE SEQUENCE [LARGE SCALE GENOMIC DNA]</scope>
    <source>
        <strain evidence="4 5">170816</strain>
    </source>
</reference>
<organism evidence="4 5">
    <name type="scientific">Burkholderia contaminans</name>
    <dbReference type="NCBI Taxonomy" id="488447"/>
    <lineage>
        <taxon>Bacteria</taxon>
        <taxon>Pseudomonadati</taxon>
        <taxon>Pseudomonadota</taxon>
        <taxon>Betaproteobacteria</taxon>
        <taxon>Burkholderiales</taxon>
        <taxon>Burkholderiaceae</taxon>
        <taxon>Burkholderia</taxon>
        <taxon>Burkholderia cepacia complex</taxon>
    </lineage>
</organism>
<dbReference type="RefSeq" id="WP_105749888.1">
    <property type="nucleotide sequence ID" value="NZ_CM009575.1"/>
</dbReference>
<gene>
    <name evidence="4" type="ORF">C3743_29935</name>
</gene>
<dbReference type="InterPro" id="IPR011990">
    <property type="entry name" value="TPR-like_helical_dom_sf"/>
</dbReference>
<sequence length="1219" mass="136863">MKLAEKILYKIFSRWLGRGFDADFYLSNYGDLGGLQSRWQALTHYVRFGKYEGRFPNEVAYLENAREKKWDLGDGFDIVAYKFFNKDLISVFSKDEDFFRHYLRHGRKEGRIIRFDAERYGTNIIPREEKWRTLFSMPEFIARYGNICDEILESRAAALDLFWSRGVEELWSVSFEYEFDAEFIRESGEMRAHHQKSDTELYRIWLTEGFPAGIAPNERIFLASYLAGLPFPLDFDWRAFIKKTGMASTTTRSQALLALFDEPAHRIVAHIDSLGKDAAWLLHCIGRRAMAHGNCHKAIAVLTHAVAIVPGVETLCLLGDAYRESGAFDDALGVYLASINRDRAPLSAFLHAATIHASRQAFADAFEVLRKAHPIWRQKVEFGHKLQDIIQRYFEHRSTQVHALYREAAEHHFDATLRKKADDLLTETLSEIQALYLEMDSLPASVGGDPDGHVVILANDDLKQCTHYRIEQKALQFERAGIPVKIFSHSDTQEFLGSLIGARAAIFYRVAAVPGILRAILHANLMGLKTYYEIDDLIFDSSSYPDPFSSFEGQISLTEYTGLQFGVPLFRYAMAMCQGSIASTPALAERMQAITITDVNTVIRNGLDNRNDVAISMGANPIHRENGRVRVFYGSGTKAHNADFNTLVAPAMLELMVRHPQVDLVIVGHLKLRSELNEMGARIITYPIIADTGTYWSVLASCDINLAVLEPGAVADCKSEIKWLEAAILQIPSIVSGTRTYREVIKNRVDGFLADSALEWQVALQELITNPRLRERVGANARERVMQEYGLEVGARAVQAAFGGSGYDTRSRGVRPRVLICNVFYAPQSYGGATRVVEDNVRIFAEQYPDLEVGIFCSEDGAVPAGHLRMGSENGIPVYRLSTPQEVDMDWRPFNEAHIEPFERVLDHFRPDVIHFHCIQRLTATIVEVALARKIPYVVTLHDAWWISDSQFLIDEDGLLRLPSRDVLADCAGSRHGVASIARRQRLMSLLWHSRANLSVSESFARVYASAGISRLKVVENGTPKIETVVRTPRRDGRVALGLVGGRSPHKGASLIEASLRQGAFKNLHLTMIDGTLGVGQTIDTIWGTTPVTLSAPYPQAQVADLYCKLDVLLAPSTWPESFGLVTREALESGLWVVASNLGAIGQEVEDGRNGYVIDVSSTKDLKRVLKIIDDDPEKYRGDPPPRSRPLRRVNEQVVDLYHLYREIIAGKIAFSSDF</sequence>
<name>A0A2S5DYS2_9BURK</name>
<dbReference type="Gene3D" id="3.40.50.2000">
    <property type="entry name" value="Glycogen Phosphorylase B"/>
    <property type="match status" value="3"/>
</dbReference>
<dbReference type="PANTHER" id="PTHR12526">
    <property type="entry name" value="GLYCOSYLTRANSFERASE"/>
    <property type="match status" value="1"/>
</dbReference>
<protein>
    <submittedName>
        <fullName evidence="4">Glycosyl transferase family 1</fullName>
    </submittedName>
</protein>
<feature type="domain" description="Spore protein YkvP/CgeB glycosyl transferase-like" evidence="2">
    <location>
        <begin position="658"/>
        <end position="791"/>
    </location>
</feature>
<dbReference type="Pfam" id="PF00534">
    <property type="entry name" value="Glycos_transf_1"/>
    <property type="match status" value="1"/>
</dbReference>
<feature type="domain" description="Glycosyltransferase subfamily 4-like N-terminal" evidence="3">
    <location>
        <begin position="831"/>
        <end position="1022"/>
    </location>
</feature>
<evidence type="ECO:0000313" key="4">
    <source>
        <dbReference type="EMBL" id="POZ84227.1"/>
    </source>
</evidence>
<dbReference type="Pfam" id="PF13524">
    <property type="entry name" value="Glyco_trans_1_2"/>
    <property type="match status" value="1"/>
</dbReference>
<dbReference type="Proteomes" id="UP000238655">
    <property type="component" value="Chromosome 1"/>
</dbReference>
<feature type="domain" description="Glycosyl transferase family 1" evidence="1">
    <location>
        <begin position="1099"/>
        <end position="1180"/>
    </location>
</feature>
<evidence type="ECO:0000313" key="5">
    <source>
        <dbReference type="Proteomes" id="UP000238655"/>
    </source>
</evidence>
<evidence type="ECO:0000259" key="2">
    <source>
        <dbReference type="Pfam" id="PF13524"/>
    </source>
</evidence>
<dbReference type="AlphaFoldDB" id="A0A2S5DYS2"/>
<dbReference type="SUPFAM" id="SSF48452">
    <property type="entry name" value="TPR-like"/>
    <property type="match status" value="1"/>
</dbReference>
<dbReference type="CDD" id="cd03823">
    <property type="entry name" value="GT4_ExpE7-like"/>
    <property type="match status" value="1"/>
</dbReference>
<dbReference type="GO" id="GO:0016757">
    <property type="term" value="F:glycosyltransferase activity"/>
    <property type="evidence" value="ECO:0007669"/>
    <property type="project" value="InterPro"/>
</dbReference>
<dbReference type="InterPro" id="IPR055259">
    <property type="entry name" value="YkvP/CgeB_Glyco_trans-like"/>
</dbReference>
<comment type="caution">
    <text evidence="4">The sequence shown here is derived from an EMBL/GenBank/DDBJ whole genome shotgun (WGS) entry which is preliminary data.</text>
</comment>
<dbReference type="Gene3D" id="1.25.40.10">
    <property type="entry name" value="Tetratricopeptide repeat domain"/>
    <property type="match status" value="1"/>
</dbReference>
<dbReference type="EMBL" id="PQVP01000002">
    <property type="protein sequence ID" value="POZ84227.1"/>
    <property type="molecule type" value="Genomic_DNA"/>
</dbReference>
<evidence type="ECO:0000259" key="1">
    <source>
        <dbReference type="Pfam" id="PF00534"/>
    </source>
</evidence>
<keyword evidence="4" id="KW-0808">Transferase</keyword>
<evidence type="ECO:0000259" key="3">
    <source>
        <dbReference type="Pfam" id="PF13579"/>
    </source>
</evidence>
<dbReference type="InterPro" id="IPR028098">
    <property type="entry name" value="Glyco_trans_4-like_N"/>
</dbReference>
<dbReference type="SUPFAM" id="SSF53756">
    <property type="entry name" value="UDP-Glycosyltransferase/glycogen phosphorylase"/>
    <property type="match status" value="2"/>
</dbReference>
<dbReference type="Pfam" id="PF13579">
    <property type="entry name" value="Glyco_trans_4_4"/>
    <property type="match status" value="1"/>
</dbReference>
<proteinExistence type="predicted"/>
<accession>A0A2S5DYS2</accession>